<feature type="compositionally biased region" description="Polar residues" evidence="2">
    <location>
        <begin position="53"/>
        <end position="62"/>
    </location>
</feature>
<dbReference type="eggNOG" id="KOG2998">
    <property type="taxonomic scope" value="Eukaryota"/>
</dbReference>
<dbReference type="PROSITE" id="PS51335">
    <property type="entry name" value="ELMO"/>
    <property type="match status" value="1"/>
</dbReference>
<keyword evidence="5" id="KW-1185">Reference proteome</keyword>
<name>I7M023_TETTS</name>
<evidence type="ECO:0000259" key="3">
    <source>
        <dbReference type="PROSITE" id="PS51335"/>
    </source>
</evidence>
<feature type="compositionally biased region" description="Basic and acidic residues" evidence="2">
    <location>
        <begin position="204"/>
        <end position="217"/>
    </location>
</feature>
<organism evidence="4 5">
    <name type="scientific">Tetrahymena thermophila (strain SB210)</name>
    <dbReference type="NCBI Taxonomy" id="312017"/>
    <lineage>
        <taxon>Eukaryota</taxon>
        <taxon>Sar</taxon>
        <taxon>Alveolata</taxon>
        <taxon>Ciliophora</taxon>
        <taxon>Intramacronucleata</taxon>
        <taxon>Oligohymenophorea</taxon>
        <taxon>Hymenostomatida</taxon>
        <taxon>Tetrahymenina</taxon>
        <taxon>Tetrahymenidae</taxon>
        <taxon>Tetrahymena</taxon>
    </lineage>
</organism>
<dbReference type="PANTHER" id="PTHR12771">
    <property type="entry name" value="ENGULFMENT AND CELL MOTILITY"/>
    <property type="match status" value="1"/>
</dbReference>
<dbReference type="InterPro" id="IPR006816">
    <property type="entry name" value="ELMO_dom"/>
</dbReference>
<evidence type="ECO:0000256" key="2">
    <source>
        <dbReference type="SAM" id="MobiDB-lite"/>
    </source>
</evidence>
<feature type="compositionally biased region" description="Acidic residues" evidence="2">
    <location>
        <begin position="267"/>
        <end position="276"/>
    </location>
</feature>
<evidence type="ECO:0000313" key="5">
    <source>
        <dbReference type="Proteomes" id="UP000009168"/>
    </source>
</evidence>
<dbReference type="GeneID" id="7830042"/>
<gene>
    <name evidence="4" type="ORF">TTHERM_00471220</name>
</gene>
<dbReference type="InParanoid" id="I7M023"/>
<dbReference type="RefSeq" id="XP_001033010.1">
    <property type="nucleotide sequence ID" value="XM_001033010.1"/>
</dbReference>
<accession>I7M023</accession>
<feature type="region of interest" description="Disordered" evidence="2">
    <location>
        <begin position="42"/>
        <end position="62"/>
    </location>
</feature>
<feature type="compositionally biased region" description="Acidic residues" evidence="2">
    <location>
        <begin position="283"/>
        <end position="293"/>
    </location>
</feature>
<dbReference type="Proteomes" id="UP000009168">
    <property type="component" value="Unassembled WGS sequence"/>
</dbReference>
<dbReference type="PANTHER" id="PTHR12771:SF2">
    <property type="entry name" value="ELMO DOMAIN-CONTAINING PROTEIN 3"/>
    <property type="match status" value="1"/>
</dbReference>
<feature type="region of interest" description="Disordered" evidence="2">
    <location>
        <begin position="182"/>
        <end position="225"/>
    </location>
</feature>
<dbReference type="EMBL" id="GG662622">
    <property type="protein sequence ID" value="EAR85347.1"/>
    <property type="molecule type" value="Genomic_DNA"/>
</dbReference>
<dbReference type="Pfam" id="PF04727">
    <property type="entry name" value="ELMO_CED12"/>
    <property type="match status" value="1"/>
</dbReference>
<proteinExistence type="predicted"/>
<feature type="region of interest" description="Disordered" evidence="2">
    <location>
        <begin position="262"/>
        <end position="311"/>
    </location>
</feature>
<evidence type="ECO:0000313" key="4">
    <source>
        <dbReference type="EMBL" id="EAR85347.1"/>
    </source>
</evidence>
<dbReference type="OMA" id="WIEKTAN"/>
<feature type="compositionally biased region" description="Polar residues" evidence="2">
    <location>
        <begin position="187"/>
        <end position="196"/>
    </location>
</feature>
<dbReference type="AlphaFoldDB" id="I7M023"/>
<feature type="compositionally biased region" description="Low complexity" evidence="2">
    <location>
        <begin position="295"/>
        <end position="309"/>
    </location>
</feature>
<dbReference type="OrthoDB" id="417150at2759"/>
<reference evidence="5" key="1">
    <citation type="journal article" date="2006" name="PLoS Biol.">
        <title>Macronuclear genome sequence of the ciliate Tetrahymena thermophila, a model eukaryote.</title>
        <authorList>
            <person name="Eisen J.A."/>
            <person name="Coyne R.S."/>
            <person name="Wu M."/>
            <person name="Wu D."/>
            <person name="Thiagarajan M."/>
            <person name="Wortman J.R."/>
            <person name="Badger J.H."/>
            <person name="Ren Q."/>
            <person name="Amedeo P."/>
            <person name="Jones K.M."/>
            <person name="Tallon L.J."/>
            <person name="Delcher A.L."/>
            <person name="Salzberg S.L."/>
            <person name="Silva J.C."/>
            <person name="Haas B.J."/>
            <person name="Majoros W.H."/>
            <person name="Farzad M."/>
            <person name="Carlton J.M."/>
            <person name="Smith R.K. Jr."/>
            <person name="Garg J."/>
            <person name="Pearlman R.E."/>
            <person name="Karrer K.M."/>
            <person name="Sun L."/>
            <person name="Manning G."/>
            <person name="Elde N.C."/>
            <person name="Turkewitz A.P."/>
            <person name="Asai D.J."/>
            <person name="Wilkes D.E."/>
            <person name="Wang Y."/>
            <person name="Cai H."/>
            <person name="Collins K."/>
            <person name="Stewart B.A."/>
            <person name="Lee S.R."/>
            <person name="Wilamowska K."/>
            <person name="Weinberg Z."/>
            <person name="Ruzzo W.L."/>
            <person name="Wloga D."/>
            <person name="Gaertig J."/>
            <person name="Frankel J."/>
            <person name="Tsao C.-C."/>
            <person name="Gorovsky M.A."/>
            <person name="Keeling P.J."/>
            <person name="Waller R.F."/>
            <person name="Patron N.J."/>
            <person name="Cherry J.M."/>
            <person name="Stover N.A."/>
            <person name="Krieger C.J."/>
            <person name="del Toro C."/>
            <person name="Ryder H.F."/>
            <person name="Williamson S.C."/>
            <person name="Barbeau R.A."/>
            <person name="Hamilton E.P."/>
            <person name="Orias E."/>
        </authorList>
    </citation>
    <scope>NUCLEOTIDE SEQUENCE [LARGE SCALE GENOMIC DNA]</scope>
    <source>
        <strain evidence="5">SB210</strain>
    </source>
</reference>
<evidence type="ECO:0000256" key="1">
    <source>
        <dbReference type="SAM" id="Coils"/>
    </source>
</evidence>
<feature type="coiled-coil region" evidence="1">
    <location>
        <begin position="311"/>
        <end position="404"/>
    </location>
</feature>
<dbReference type="KEGG" id="tet:TTHERM_00471220"/>
<feature type="domain" description="ELMO" evidence="3">
    <location>
        <begin position="550"/>
        <end position="701"/>
    </location>
</feature>
<sequence length="720" mass="84203">MNQDNGLAINSDEDNILKAFEQGAHDIINQKRDPKDFIVFGAPDQNDQKDFSNQEVSQQKNKQTQQNIVIGFEEDDDDFTGNQAHYNHNIKNTQNQQNNYSSNINDAQNNIEEDDFDDGNKDQFKIDVNNQMDNQMFINRNELEAADQNTNGQVVSRPAGIYLEKDDDLEKLKELYEGQEKQKVEATNKQFSLNRQAQEKKKKQFQDQKKQKEDKDNQNVAKLTNNDFKFDKSNKIKNIINDEEELGEIGEWIEKTANVNKKKKDDGFDDDDDEDDAQKSNNDDEDFNFDDIVDNNKNNTKQKGQQPNQEKINLNNIIAEDEEDEQNWENQEQGNNQNVNNIISQEVQQQKKKEEQEMLKQKQDLINKKLQQQQILKHKSGPIANRLQDKAKFMELTNNNKEQENVQVLKQQTSDQQIKNGQSNNVIQIEEEVKQEIKNEEQDDGDEVDWDQINQQAMKQYQVQIKQNISQQDKLINFIDAWSDFKKQNLSEYKKQIVTSTQDKKSFSVFEFLNSFCGVINPNISSVELLNERDQIFALAKLQFDDEQPLHFQILYSIFCNLTNNYNCPRIGSHWEQIGFQGKNPGTDLRGAGMLGLLQILAFVSHYKDYIIDVLKYSHDPIHNFPLSITLINVTDIVLQACREQKLNSLINKEKSVISVFNNFYFATFYFLFSQYKAKQYTVNRFDELKKNIEVAVKHNPKKTLEDFKQAIQQYYKLRE</sequence>
<keyword evidence="1" id="KW-0175">Coiled coil</keyword>
<dbReference type="HOGENOM" id="CLU_384284_0_0_1"/>
<protein>
    <submittedName>
        <fullName evidence="4">ELMO/CED-12 family protein</fullName>
    </submittedName>
</protein>
<dbReference type="InterPro" id="IPR050868">
    <property type="entry name" value="ELMO_domain-containing"/>
</dbReference>